<dbReference type="Proteomes" id="UP000073816">
    <property type="component" value="Chromosome"/>
</dbReference>
<name>A0A142ER13_9BACT</name>
<organism evidence="3 4">
    <name type="scientific">Algoriphagus sanaruensis</name>
    <dbReference type="NCBI Taxonomy" id="1727163"/>
    <lineage>
        <taxon>Bacteria</taxon>
        <taxon>Pseudomonadati</taxon>
        <taxon>Bacteroidota</taxon>
        <taxon>Cytophagia</taxon>
        <taxon>Cytophagales</taxon>
        <taxon>Cyclobacteriaceae</taxon>
        <taxon>Algoriphagus</taxon>
    </lineage>
</organism>
<dbReference type="RefSeq" id="WP_067548987.1">
    <property type="nucleotide sequence ID" value="NZ_CP012836.1"/>
</dbReference>
<feature type="domain" description="Glycosyl transferase family 1" evidence="1">
    <location>
        <begin position="193"/>
        <end position="352"/>
    </location>
</feature>
<reference evidence="4" key="1">
    <citation type="submission" date="2015-09" db="EMBL/GenBank/DDBJ databases">
        <title>Complete sequence of Algoriphagus sp. M8-2.</title>
        <authorList>
            <person name="Shintani M."/>
        </authorList>
    </citation>
    <scope>NUCLEOTIDE SEQUENCE [LARGE SCALE GENOMIC DNA]</scope>
    <source>
        <strain evidence="4">M8-2</strain>
    </source>
</reference>
<sequence length="377" mass="42576">MHICYLTNEYPVPGEPHGGIGSFLGVICPALVAAGHQVSVINGTSGKSKIVQREGVQIHYVAFSKIKGLAWHYNFKAINTQLKHIHLQNPIDIVESSELGLAFISKLSGIRYVIRLHGGHHFFAEGERRSVNRWKAFQEKRSFSKADGFIGVSQYVVNHTGKLLNMKGRPLDVIMYPIALQRFKPEPFEKIIPFKVVFAGTLIEKKGIRQLVLSLEYLIEKYPLLKLHIYGRDWMDSEGRSYKEKLIASIPEKIMEHLEFHGPVDQKSLPEIYASAHVCAFPSHIETLGLVAPEAMATQRAVLYTETGPGPEVVEHGESGWLCNPWDPKDISEKLADIFDHEDEMKRRAINGCRKVNGQFNIVHILEKNISFYTSLL</sequence>
<dbReference type="SUPFAM" id="SSF53756">
    <property type="entry name" value="UDP-Glycosyltransferase/glycogen phosphorylase"/>
    <property type="match status" value="1"/>
</dbReference>
<feature type="domain" description="Glycosyltransferase subfamily 4-like N-terminal" evidence="2">
    <location>
        <begin position="18"/>
        <end position="176"/>
    </location>
</feature>
<accession>A0A142ER13</accession>
<dbReference type="EMBL" id="CP012836">
    <property type="protein sequence ID" value="AMQ57568.1"/>
    <property type="molecule type" value="Genomic_DNA"/>
</dbReference>
<evidence type="ECO:0000313" key="3">
    <source>
        <dbReference type="EMBL" id="AMQ57568.1"/>
    </source>
</evidence>
<evidence type="ECO:0000313" key="4">
    <source>
        <dbReference type="Proteomes" id="UP000073816"/>
    </source>
</evidence>
<gene>
    <name evidence="3" type="ORF">AO498_14050</name>
</gene>
<dbReference type="Pfam" id="PF13439">
    <property type="entry name" value="Glyco_transf_4"/>
    <property type="match status" value="1"/>
</dbReference>
<dbReference type="Pfam" id="PF00534">
    <property type="entry name" value="Glycos_transf_1"/>
    <property type="match status" value="1"/>
</dbReference>
<dbReference type="InterPro" id="IPR001296">
    <property type="entry name" value="Glyco_trans_1"/>
</dbReference>
<dbReference type="PATRIC" id="fig|1727163.4.peg.2949"/>
<dbReference type="CDD" id="cd03801">
    <property type="entry name" value="GT4_PimA-like"/>
    <property type="match status" value="1"/>
</dbReference>
<dbReference type="PANTHER" id="PTHR12526">
    <property type="entry name" value="GLYCOSYLTRANSFERASE"/>
    <property type="match status" value="1"/>
</dbReference>
<evidence type="ECO:0000259" key="2">
    <source>
        <dbReference type="Pfam" id="PF13439"/>
    </source>
</evidence>
<dbReference type="GO" id="GO:0016757">
    <property type="term" value="F:glycosyltransferase activity"/>
    <property type="evidence" value="ECO:0007669"/>
    <property type="project" value="InterPro"/>
</dbReference>
<dbReference type="STRING" id="1727163.AO498_14050"/>
<keyword evidence="4" id="KW-1185">Reference proteome</keyword>
<evidence type="ECO:0000259" key="1">
    <source>
        <dbReference type="Pfam" id="PF00534"/>
    </source>
</evidence>
<dbReference type="AlphaFoldDB" id="A0A142ER13"/>
<dbReference type="OrthoDB" id="502646at2"/>
<protein>
    <recommendedName>
        <fullName evidence="5">Glycosyl transferase family 1</fullName>
    </recommendedName>
</protein>
<proteinExistence type="predicted"/>
<dbReference type="Gene3D" id="3.40.50.2000">
    <property type="entry name" value="Glycogen Phosphorylase B"/>
    <property type="match status" value="2"/>
</dbReference>
<reference evidence="3 4" key="2">
    <citation type="journal article" date="2016" name="Genome Announc.">
        <title>Complete Genome Sequence of Algoriphagus sp. Strain M8-2, Isolated from a Brackish Lake.</title>
        <authorList>
            <person name="Muraguchi Y."/>
            <person name="Kushimoto K."/>
            <person name="Ohtsubo Y."/>
            <person name="Suzuki T."/>
            <person name="Dohra H."/>
            <person name="Kimbara K."/>
            <person name="Shintani M."/>
        </authorList>
    </citation>
    <scope>NUCLEOTIDE SEQUENCE [LARGE SCALE GENOMIC DNA]</scope>
    <source>
        <strain evidence="3 4">M8-2</strain>
    </source>
</reference>
<dbReference type="KEGG" id="alm:AO498_14050"/>
<evidence type="ECO:0008006" key="5">
    <source>
        <dbReference type="Google" id="ProtNLM"/>
    </source>
</evidence>
<dbReference type="InterPro" id="IPR028098">
    <property type="entry name" value="Glyco_trans_4-like_N"/>
</dbReference>